<evidence type="ECO:0000256" key="6">
    <source>
        <dbReference type="ARBA" id="ARBA00022833"/>
    </source>
</evidence>
<evidence type="ECO:0000256" key="7">
    <source>
        <dbReference type="ARBA" id="ARBA00048045"/>
    </source>
</evidence>
<name>A0AA38T464_9ASTR</name>
<dbReference type="SUPFAM" id="SSF53927">
    <property type="entry name" value="Cytidine deaminase-like"/>
    <property type="match status" value="1"/>
</dbReference>
<keyword evidence="5" id="KW-0378">Hydrolase</keyword>
<feature type="compositionally biased region" description="Basic and acidic residues" evidence="8">
    <location>
        <begin position="473"/>
        <end position="510"/>
    </location>
</feature>
<feature type="compositionally biased region" description="Polar residues" evidence="8">
    <location>
        <begin position="544"/>
        <end position="553"/>
    </location>
</feature>
<reference evidence="10" key="1">
    <citation type="submission" date="2023-03" db="EMBL/GenBank/DDBJ databases">
        <title>Chromosome-scale reference genome and RAD-based genetic map of yellow starthistle (Centaurea solstitialis) reveal putative structural variation and QTLs associated with invader traits.</title>
        <authorList>
            <person name="Reatini B."/>
            <person name="Cang F.A."/>
            <person name="Jiang Q."/>
            <person name="Mckibben M.T.W."/>
            <person name="Barker M.S."/>
            <person name="Rieseberg L.H."/>
            <person name="Dlugosch K.M."/>
        </authorList>
    </citation>
    <scope>NUCLEOTIDE SEQUENCE</scope>
    <source>
        <strain evidence="10">CAN-66</strain>
        <tissue evidence="10">Leaf</tissue>
    </source>
</reference>
<evidence type="ECO:0000256" key="1">
    <source>
        <dbReference type="ARBA" id="ARBA00001947"/>
    </source>
</evidence>
<dbReference type="GO" id="GO:0009507">
    <property type="term" value="C:chloroplast"/>
    <property type="evidence" value="ECO:0007669"/>
    <property type="project" value="TreeGrafter"/>
</dbReference>
<evidence type="ECO:0000256" key="3">
    <source>
        <dbReference type="ARBA" id="ARBA00022694"/>
    </source>
</evidence>
<comment type="catalytic activity">
    <reaction evidence="7">
        <text>adenosine(34) in tRNA + H2O + H(+) = inosine(34) in tRNA + NH4(+)</text>
        <dbReference type="Rhea" id="RHEA:43168"/>
        <dbReference type="Rhea" id="RHEA-COMP:10373"/>
        <dbReference type="Rhea" id="RHEA-COMP:10374"/>
        <dbReference type="ChEBI" id="CHEBI:15377"/>
        <dbReference type="ChEBI" id="CHEBI:15378"/>
        <dbReference type="ChEBI" id="CHEBI:28938"/>
        <dbReference type="ChEBI" id="CHEBI:74411"/>
        <dbReference type="ChEBI" id="CHEBI:82852"/>
        <dbReference type="EC" id="3.5.4.33"/>
    </reaction>
</comment>
<keyword evidence="4" id="KW-0479">Metal-binding</keyword>
<dbReference type="GO" id="GO:0052717">
    <property type="term" value="F:tRNA-specific adenosine-34 deaminase activity"/>
    <property type="evidence" value="ECO:0007669"/>
    <property type="project" value="UniProtKB-EC"/>
</dbReference>
<feature type="region of interest" description="Disordered" evidence="8">
    <location>
        <begin position="355"/>
        <end position="378"/>
    </location>
</feature>
<keyword evidence="6" id="KW-0862">Zinc</keyword>
<dbReference type="InterPro" id="IPR016193">
    <property type="entry name" value="Cytidine_deaminase-like"/>
</dbReference>
<feature type="compositionally biased region" description="Basic and acidic residues" evidence="8">
    <location>
        <begin position="306"/>
        <end position="316"/>
    </location>
</feature>
<proteinExistence type="inferred from homology"/>
<feature type="region of interest" description="Disordered" evidence="8">
    <location>
        <begin position="890"/>
        <end position="910"/>
    </location>
</feature>
<dbReference type="Pfam" id="PF00383">
    <property type="entry name" value="dCMP_cyt_deam_1"/>
    <property type="match status" value="1"/>
</dbReference>
<dbReference type="EMBL" id="JARYMX010000004">
    <property type="protein sequence ID" value="KAJ9554069.1"/>
    <property type="molecule type" value="Genomic_DNA"/>
</dbReference>
<gene>
    <name evidence="10" type="ORF">OSB04_018114</name>
</gene>
<dbReference type="PANTHER" id="PTHR11079">
    <property type="entry name" value="CYTOSINE DEAMINASE FAMILY MEMBER"/>
    <property type="match status" value="1"/>
</dbReference>
<feature type="region of interest" description="Disordered" evidence="8">
    <location>
        <begin position="466"/>
        <end position="560"/>
    </location>
</feature>
<feature type="domain" description="CMP/dCMP-type deaminase" evidence="9">
    <location>
        <begin position="706"/>
        <end position="817"/>
    </location>
</feature>
<dbReference type="InterPro" id="IPR002125">
    <property type="entry name" value="CMP_dCMP_dom"/>
</dbReference>
<comment type="caution">
    <text evidence="10">The sequence shown here is derived from an EMBL/GenBank/DDBJ whole genome shotgun (WGS) entry which is preliminary data.</text>
</comment>
<dbReference type="PROSITE" id="PS51747">
    <property type="entry name" value="CYT_DCMP_DEAMINASES_2"/>
    <property type="match status" value="1"/>
</dbReference>
<keyword evidence="3" id="KW-0819">tRNA processing</keyword>
<sequence>MHNICFKQDVLSLSFNDSSYLFNHTFETNPQSLSPKCCICCCCCCCCASAATDTSMCNNRLASLNPSFLCKGVLSQSTTFIQSSFCKRLIYFHGKSRPSHGKTSGVSSFSNLDRSFYHQKLSSFKEKPKQERLVKGGYEFRRKKQFLSNVSEDNVEVMLSLLTNEVGLECIDGKKKKNVNEVGLDYIDVCDGKKKKNAIFSRVAKRDLKCDEVVKVRSMEEEDDDCGKRKERRKKKMQTLPKTANLDSSKEGLNGCIEGGKDFEVKSEGCIDEVVQECGKEKGKTLEKKDTVKGYFGESVGVSQDWRKKSEKKLNEDQPNVCVNMDDDSSMQKHSYEEDDRFTCESGSRMKYKRFKETSEKDHRVTESTSSSKKQYNDTEKKLNVISEVSKSRMNSWEENSAQVSNGVKDGIEEKHQKTDHLITLTTGSKEKSQQMLEISNTHLIKSEKNTSFSHRKSDAIMEGITDEGVLETESRKSHEVRLVNEEGEQEKLKTTDDRSERTHQKDNGTRHSHHGSGPKGPSDEMWHVTDTSTQEPSEPDAPENTSYSTENDGANIKTGGRSLWTIIGDVVRLRWSSPRSAKGSSYPSASSEAWFSSQEPESSNTSTKVPSRNQVEGLDSPLPSSNTSFAVRVRRSPAIKKTSEAAETVIDQPVSDVVTEMSQADESKRGKMVNPKIGELERRKLVSMDGVGWEEAYTLESQQRKNDEKFMREALLEAKKGADIWEVPVGAVLVQGDRIIARGHNLVEELHDSTAHAEMICIREASTNLRSWRLLDTTLYVTLEPCPMCAGAILQARINTIVWGAPNKLLGADGSWIRGEHGSVRFGFWPAPNRKPSRSTIWRWDGGNGSMPTDMPPAPVHPFHPNVAVRRGVLAAECGEVMQQFFQLRRKRKTEPEPEKELPTPPLSHHHHSNFFSKMHHAFNVIFCL</sequence>
<accession>A0AA38T464</accession>
<feature type="compositionally biased region" description="Low complexity" evidence="8">
    <location>
        <begin position="581"/>
        <end position="598"/>
    </location>
</feature>
<evidence type="ECO:0000256" key="2">
    <source>
        <dbReference type="ARBA" id="ARBA00012740"/>
    </source>
</evidence>
<feature type="region of interest" description="Disordered" evidence="8">
    <location>
        <begin position="306"/>
        <end position="342"/>
    </location>
</feature>
<dbReference type="Proteomes" id="UP001172457">
    <property type="component" value="Chromosome 4"/>
</dbReference>
<dbReference type="PANTHER" id="PTHR11079:SF179">
    <property type="entry name" value="TRNA(ADENINE(34)) DEAMINASE, CHLOROPLASTIC"/>
    <property type="match status" value="1"/>
</dbReference>
<feature type="region of interest" description="Disordered" evidence="8">
    <location>
        <begin position="578"/>
        <end position="628"/>
    </location>
</feature>
<dbReference type="InterPro" id="IPR028883">
    <property type="entry name" value="tRNA_aden_deaminase"/>
</dbReference>
<comment type="cofactor">
    <cofactor evidence="1">
        <name>Zn(2+)</name>
        <dbReference type="ChEBI" id="CHEBI:29105"/>
    </cofactor>
</comment>
<organism evidence="10 11">
    <name type="scientific">Centaurea solstitialis</name>
    <name type="common">yellow star-thistle</name>
    <dbReference type="NCBI Taxonomy" id="347529"/>
    <lineage>
        <taxon>Eukaryota</taxon>
        <taxon>Viridiplantae</taxon>
        <taxon>Streptophyta</taxon>
        <taxon>Embryophyta</taxon>
        <taxon>Tracheophyta</taxon>
        <taxon>Spermatophyta</taxon>
        <taxon>Magnoliopsida</taxon>
        <taxon>eudicotyledons</taxon>
        <taxon>Gunneridae</taxon>
        <taxon>Pentapetalae</taxon>
        <taxon>asterids</taxon>
        <taxon>campanulids</taxon>
        <taxon>Asterales</taxon>
        <taxon>Asteraceae</taxon>
        <taxon>Carduoideae</taxon>
        <taxon>Cardueae</taxon>
        <taxon>Centaureinae</taxon>
        <taxon>Centaurea</taxon>
    </lineage>
</organism>
<dbReference type="AlphaFoldDB" id="A0AA38T464"/>
<evidence type="ECO:0000256" key="4">
    <source>
        <dbReference type="ARBA" id="ARBA00022723"/>
    </source>
</evidence>
<dbReference type="HAMAP" id="MF_00972">
    <property type="entry name" value="tRNA_aden_deaminase"/>
    <property type="match status" value="1"/>
</dbReference>
<dbReference type="GO" id="GO:0046872">
    <property type="term" value="F:metal ion binding"/>
    <property type="evidence" value="ECO:0007669"/>
    <property type="project" value="UniProtKB-KW"/>
</dbReference>
<evidence type="ECO:0000313" key="11">
    <source>
        <dbReference type="Proteomes" id="UP001172457"/>
    </source>
</evidence>
<dbReference type="Gene3D" id="3.40.140.10">
    <property type="entry name" value="Cytidine Deaminase, domain 2"/>
    <property type="match status" value="1"/>
</dbReference>
<dbReference type="EC" id="3.5.4.33" evidence="2"/>
<evidence type="ECO:0000313" key="10">
    <source>
        <dbReference type="EMBL" id="KAJ9554069.1"/>
    </source>
</evidence>
<dbReference type="CDD" id="cd01285">
    <property type="entry name" value="nucleoside_deaminase"/>
    <property type="match status" value="1"/>
</dbReference>
<protein>
    <recommendedName>
        <fullName evidence="2">tRNA(adenine(34)) deaminase</fullName>
        <ecNumber evidence="2">3.5.4.33</ecNumber>
    </recommendedName>
</protein>
<evidence type="ECO:0000259" key="9">
    <source>
        <dbReference type="PROSITE" id="PS51747"/>
    </source>
</evidence>
<evidence type="ECO:0000256" key="5">
    <source>
        <dbReference type="ARBA" id="ARBA00022801"/>
    </source>
</evidence>
<evidence type="ECO:0000256" key="8">
    <source>
        <dbReference type="SAM" id="MobiDB-lite"/>
    </source>
</evidence>
<keyword evidence="11" id="KW-1185">Reference proteome</keyword>
<dbReference type="GO" id="GO:0002100">
    <property type="term" value="P:tRNA wobble adenosine to inosine editing"/>
    <property type="evidence" value="ECO:0007669"/>
    <property type="project" value="InterPro"/>
</dbReference>
<feature type="compositionally biased region" description="Basic and acidic residues" evidence="8">
    <location>
        <begin position="355"/>
        <end position="366"/>
    </location>
</feature>
<feature type="compositionally biased region" description="Polar residues" evidence="8">
    <location>
        <begin position="599"/>
        <end position="615"/>
    </location>
</feature>